<sequence length="108" mass="12607">MKRSDLRIGNTILIQGEPFNVDMFMMTMDNLEPIPLTEDWLFLLGFKLDTLVEGQPPVYYITGHYMYIEPINLQPMDGGYPICKYQLQFVHQLQNLYFALTGLELIID</sequence>
<organism evidence="1 2">
    <name type="scientific">Mucilaginibacter gynuensis</name>
    <dbReference type="NCBI Taxonomy" id="1302236"/>
    <lineage>
        <taxon>Bacteria</taxon>
        <taxon>Pseudomonadati</taxon>
        <taxon>Bacteroidota</taxon>
        <taxon>Sphingobacteriia</taxon>
        <taxon>Sphingobacteriales</taxon>
        <taxon>Sphingobacteriaceae</taxon>
        <taxon>Mucilaginibacter</taxon>
    </lineage>
</organism>
<dbReference type="Proteomes" id="UP001500582">
    <property type="component" value="Unassembled WGS sequence"/>
</dbReference>
<comment type="caution">
    <text evidence="1">The sequence shown here is derived from an EMBL/GenBank/DDBJ whole genome shotgun (WGS) entry which is preliminary data.</text>
</comment>
<evidence type="ECO:0000313" key="2">
    <source>
        <dbReference type="Proteomes" id="UP001500582"/>
    </source>
</evidence>
<reference evidence="2" key="1">
    <citation type="journal article" date="2019" name="Int. J. Syst. Evol. Microbiol.">
        <title>The Global Catalogue of Microorganisms (GCM) 10K type strain sequencing project: providing services to taxonomists for standard genome sequencing and annotation.</title>
        <authorList>
            <consortium name="The Broad Institute Genomics Platform"/>
            <consortium name="The Broad Institute Genome Sequencing Center for Infectious Disease"/>
            <person name="Wu L."/>
            <person name="Ma J."/>
        </authorList>
    </citation>
    <scope>NUCLEOTIDE SEQUENCE [LARGE SCALE GENOMIC DNA]</scope>
    <source>
        <strain evidence="2">JCM 17705</strain>
    </source>
</reference>
<dbReference type="RefSeq" id="WP_345212280.1">
    <property type="nucleotide sequence ID" value="NZ_BAABFT010000009.1"/>
</dbReference>
<gene>
    <name evidence="1" type="ORF">GCM10023149_33470</name>
</gene>
<evidence type="ECO:0000313" key="1">
    <source>
        <dbReference type="EMBL" id="GAA4329059.1"/>
    </source>
</evidence>
<keyword evidence="2" id="KW-1185">Reference proteome</keyword>
<proteinExistence type="predicted"/>
<dbReference type="EMBL" id="BAABFT010000009">
    <property type="protein sequence ID" value="GAA4329059.1"/>
    <property type="molecule type" value="Genomic_DNA"/>
</dbReference>
<name>A0ABP8GSR8_9SPHI</name>
<accession>A0ABP8GSR8</accession>
<protein>
    <submittedName>
        <fullName evidence="1">Uncharacterized protein</fullName>
    </submittedName>
</protein>